<evidence type="ECO:0000259" key="3">
    <source>
        <dbReference type="PROSITE" id="PS51724"/>
    </source>
</evidence>
<evidence type="ECO:0000313" key="5">
    <source>
        <dbReference type="EMBL" id="TLD78589.1"/>
    </source>
</evidence>
<proteinExistence type="predicted"/>
<gene>
    <name evidence="4" type="ORF">BN2458_PEG1281</name>
    <name evidence="5" type="ORF">LS75_004530</name>
</gene>
<dbReference type="Proteomes" id="UP000029925">
    <property type="component" value="Unassembled WGS sequence"/>
</dbReference>
<dbReference type="PROSITE" id="PS51724">
    <property type="entry name" value="SPOR"/>
    <property type="match status" value="1"/>
</dbReference>
<evidence type="ECO:0000313" key="4">
    <source>
        <dbReference type="EMBL" id="CUU40166.1"/>
    </source>
</evidence>
<dbReference type="EMBL" id="JRPF02000004">
    <property type="protein sequence ID" value="TLD78589.1"/>
    <property type="molecule type" value="Genomic_DNA"/>
</dbReference>
<dbReference type="PATRIC" id="fig|76936.10.peg.1251"/>
<reference evidence="7" key="2">
    <citation type="submission" date="2015-11" db="EMBL/GenBank/DDBJ databases">
        <authorList>
            <person name="Anvar S.Y."/>
        </authorList>
    </citation>
    <scope>NUCLEOTIDE SEQUENCE [LARGE SCALE GENOMIC DNA]</scope>
</reference>
<dbReference type="EMBL" id="LN907858">
    <property type="protein sequence ID" value="CUU40166.1"/>
    <property type="molecule type" value="Genomic_DNA"/>
</dbReference>
<dbReference type="KEGG" id="hty:BN2458_PEG1281"/>
<keyword evidence="2" id="KW-0812">Transmembrane</keyword>
<dbReference type="GO" id="GO:0042834">
    <property type="term" value="F:peptidoglycan binding"/>
    <property type="evidence" value="ECO:0007669"/>
    <property type="project" value="InterPro"/>
</dbReference>
<feature type="transmembrane region" description="Helical" evidence="2">
    <location>
        <begin position="26"/>
        <end position="47"/>
    </location>
</feature>
<dbReference type="Pfam" id="PF05036">
    <property type="entry name" value="SPOR"/>
    <property type="match status" value="1"/>
</dbReference>
<dbReference type="RefSeq" id="WP_034326079.1">
    <property type="nucleotide sequence ID" value="NZ_CAJTQN010000003.1"/>
</dbReference>
<dbReference type="SUPFAM" id="SSF110997">
    <property type="entry name" value="Sporulation related repeat"/>
    <property type="match status" value="1"/>
</dbReference>
<evidence type="ECO:0000256" key="1">
    <source>
        <dbReference type="SAM" id="MobiDB-lite"/>
    </source>
</evidence>
<feature type="domain" description="SPOR" evidence="3">
    <location>
        <begin position="222"/>
        <end position="299"/>
    </location>
</feature>
<dbReference type="InterPro" id="IPR007730">
    <property type="entry name" value="SPOR-like_dom"/>
</dbReference>
<feature type="region of interest" description="Disordered" evidence="1">
    <location>
        <begin position="101"/>
        <end position="206"/>
    </location>
</feature>
<keyword evidence="2" id="KW-1133">Transmembrane helix</keyword>
<dbReference type="AlphaFoldDB" id="A0A099UGH7"/>
<feature type="compositionally biased region" description="Polar residues" evidence="1">
    <location>
        <begin position="125"/>
        <end position="145"/>
    </location>
</feature>
<name>A0A099UGH7_9HELI</name>
<keyword evidence="2" id="KW-0472">Membrane</keyword>
<dbReference type="GeneID" id="78151476"/>
<dbReference type="OrthoDB" id="5372972at2"/>
<evidence type="ECO:0000313" key="6">
    <source>
        <dbReference type="Proteomes" id="UP000029925"/>
    </source>
</evidence>
<evidence type="ECO:0000313" key="7">
    <source>
        <dbReference type="Proteomes" id="UP000064525"/>
    </source>
</evidence>
<accession>A0A099UGH7</accession>
<dbReference type="InterPro" id="IPR036680">
    <property type="entry name" value="SPOR-like_sf"/>
</dbReference>
<organism evidence="4 7">
    <name type="scientific">Helicobacter typhlonius</name>
    <dbReference type="NCBI Taxonomy" id="76936"/>
    <lineage>
        <taxon>Bacteria</taxon>
        <taxon>Pseudomonadati</taxon>
        <taxon>Campylobacterota</taxon>
        <taxon>Epsilonproteobacteria</taxon>
        <taxon>Campylobacterales</taxon>
        <taxon>Helicobacteraceae</taxon>
        <taxon>Helicobacter</taxon>
    </lineage>
</organism>
<dbReference type="Proteomes" id="UP000064525">
    <property type="component" value="Chromosome I"/>
</dbReference>
<sequence>METKRELNDILINDDDLQKQNRTKRLMMMIAMALIFLFILIAVVFVVTRDEEELSERQMAANSGLTPLEPSDPFVQIPLETKETEKDPFQQVLEDIRNRAENNQVAQSTTTQEPTPPRQPIVENKPTQQPVLPSKPVSQPTQTQPAKPVKPANMTATTNTTKEPTKPAQTAAPKPATTKPTTTPTTATPLKPAQATQSDPNNIASIFSDVSTPQMDTSKNGQIAEKGFYLQVGSFTNKPNAEFLKQISNYSYRVYMGTSTNGQATTKYLIGPYKSRTEASRDLPNFKALVPDPVHFEVK</sequence>
<dbReference type="Gene3D" id="3.30.70.1070">
    <property type="entry name" value="Sporulation related repeat"/>
    <property type="match status" value="1"/>
</dbReference>
<feature type="compositionally biased region" description="Low complexity" evidence="1">
    <location>
        <begin position="150"/>
        <end position="197"/>
    </location>
</feature>
<reference evidence="4" key="3">
    <citation type="submission" date="2015-11" db="EMBL/GenBank/DDBJ databases">
        <authorList>
            <person name="Zhang Y."/>
            <person name="Guo Z."/>
        </authorList>
    </citation>
    <scope>NUCLEOTIDE SEQUENCE</scope>
    <source>
        <strain evidence="4">1</strain>
    </source>
</reference>
<dbReference type="STRING" id="76936.BN2458_PEG1281"/>
<protein>
    <submittedName>
        <fullName evidence="5">SPOR domain-containing protein</fullName>
    </submittedName>
</protein>
<reference evidence="5 6" key="1">
    <citation type="journal article" date="2014" name="Genome Announc.">
        <title>Draft genome sequences of eight enterohepatic helicobacter species isolated from both laboratory and wild rodents.</title>
        <authorList>
            <person name="Sheh A."/>
            <person name="Shen Z."/>
            <person name="Fox J.G."/>
        </authorList>
    </citation>
    <scope>NUCLEOTIDE SEQUENCE [LARGE SCALE GENOMIC DNA]</scope>
    <source>
        <strain evidence="5 6">MIT 98-6810</strain>
    </source>
</reference>
<keyword evidence="6" id="KW-1185">Reference proteome</keyword>
<evidence type="ECO:0000256" key="2">
    <source>
        <dbReference type="SAM" id="Phobius"/>
    </source>
</evidence>